<dbReference type="FunFam" id="1.10.10.10:FF:000138">
    <property type="entry name" value="Rrf2 family transcriptional regulator"/>
    <property type="match status" value="1"/>
</dbReference>
<reference evidence="1 2" key="1">
    <citation type="submission" date="2019-02" db="EMBL/GenBank/DDBJ databases">
        <title>Deep-cultivation of Planctomycetes and their phenomic and genomic characterization uncovers novel biology.</title>
        <authorList>
            <person name="Wiegand S."/>
            <person name="Jogler M."/>
            <person name="Boedeker C."/>
            <person name="Pinto D."/>
            <person name="Vollmers J."/>
            <person name="Rivas-Marin E."/>
            <person name="Kohn T."/>
            <person name="Peeters S.H."/>
            <person name="Heuer A."/>
            <person name="Rast P."/>
            <person name="Oberbeckmann S."/>
            <person name="Bunk B."/>
            <person name="Jeske O."/>
            <person name="Meyerdierks A."/>
            <person name="Storesund J.E."/>
            <person name="Kallscheuer N."/>
            <person name="Luecker S."/>
            <person name="Lage O.M."/>
            <person name="Pohl T."/>
            <person name="Merkel B.J."/>
            <person name="Hornburger P."/>
            <person name="Mueller R.-W."/>
            <person name="Bruemmer F."/>
            <person name="Labrenz M."/>
            <person name="Spormann A.M."/>
            <person name="Op den Camp H."/>
            <person name="Overmann J."/>
            <person name="Amann R."/>
            <person name="Jetten M.S.M."/>
            <person name="Mascher T."/>
            <person name="Medema M.H."/>
            <person name="Devos D.P."/>
            <person name="Kaster A.-K."/>
            <person name="Ovreas L."/>
            <person name="Rohde M."/>
            <person name="Galperin M.Y."/>
            <person name="Jogler C."/>
        </authorList>
    </citation>
    <scope>NUCLEOTIDE SEQUENCE [LARGE SCALE GENOMIC DNA]</scope>
    <source>
        <strain evidence="1 2">Pan216</strain>
    </source>
</reference>
<evidence type="ECO:0000313" key="2">
    <source>
        <dbReference type="Proteomes" id="UP000317093"/>
    </source>
</evidence>
<protein>
    <submittedName>
        <fullName evidence="1">HTH-type transcriptional regulator YwnA</fullName>
    </submittedName>
</protein>
<dbReference type="InterPro" id="IPR000944">
    <property type="entry name" value="Tscrpt_reg_Rrf2"/>
</dbReference>
<dbReference type="Pfam" id="PF02082">
    <property type="entry name" value="Rrf2"/>
    <property type="match status" value="1"/>
</dbReference>
<sequence>MKRDGRLSGVLHLLLHLAERQEPVTSEVLAKMLGTNPVVVRRSMAGLRERGYVSSEKGHGGGWSLACDLSRVTLRDVHDALGSPPLLAIGHRNDSPDCLVEQAVNAALQEAFERAEELLLSHLGDVTLAALSADVQSRIEARGGTHDHAEEDLHEL</sequence>
<dbReference type="RefSeq" id="WP_145261255.1">
    <property type="nucleotide sequence ID" value="NZ_CP036279.1"/>
</dbReference>
<dbReference type="GO" id="GO:0005829">
    <property type="term" value="C:cytosol"/>
    <property type="evidence" value="ECO:0007669"/>
    <property type="project" value="TreeGrafter"/>
</dbReference>
<dbReference type="InterPro" id="IPR036388">
    <property type="entry name" value="WH-like_DNA-bd_sf"/>
</dbReference>
<dbReference type="InterPro" id="IPR036390">
    <property type="entry name" value="WH_DNA-bd_sf"/>
</dbReference>
<dbReference type="GO" id="GO:0003700">
    <property type="term" value="F:DNA-binding transcription factor activity"/>
    <property type="evidence" value="ECO:0007669"/>
    <property type="project" value="TreeGrafter"/>
</dbReference>
<dbReference type="PROSITE" id="PS51197">
    <property type="entry name" value="HTH_RRF2_2"/>
    <property type="match status" value="1"/>
</dbReference>
<dbReference type="PANTHER" id="PTHR33221:SF15">
    <property type="entry name" value="HTH-TYPE TRANSCRIPTIONAL REGULATOR YWGB-RELATED"/>
    <property type="match status" value="1"/>
</dbReference>
<proteinExistence type="predicted"/>
<dbReference type="Proteomes" id="UP000317093">
    <property type="component" value="Chromosome"/>
</dbReference>
<dbReference type="SUPFAM" id="SSF46785">
    <property type="entry name" value="Winged helix' DNA-binding domain"/>
    <property type="match status" value="1"/>
</dbReference>
<keyword evidence="2" id="KW-1185">Reference proteome</keyword>
<dbReference type="Gene3D" id="1.10.10.10">
    <property type="entry name" value="Winged helix-like DNA-binding domain superfamily/Winged helix DNA-binding domain"/>
    <property type="match status" value="1"/>
</dbReference>
<dbReference type="KEGG" id="knv:Pan216_45180"/>
<dbReference type="PANTHER" id="PTHR33221">
    <property type="entry name" value="WINGED HELIX-TURN-HELIX TRANSCRIPTIONAL REGULATOR, RRF2 FAMILY"/>
    <property type="match status" value="1"/>
</dbReference>
<organism evidence="1 2">
    <name type="scientific">Kolteria novifilia</name>
    <dbReference type="NCBI Taxonomy" id="2527975"/>
    <lineage>
        <taxon>Bacteria</taxon>
        <taxon>Pseudomonadati</taxon>
        <taxon>Planctomycetota</taxon>
        <taxon>Planctomycetia</taxon>
        <taxon>Kolteriales</taxon>
        <taxon>Kolteriaceae</taxon>
        <taxon>Kolteria</taxon>
    </lineage>
</organism>
<dbReference type="EMBL" id="CP036279">
    <property type="protein sequence ID" value="QDU63637.1"/>
    <property type="molecule type" value="Genomic_DNA"/>
</dbReference>
<gene>
    <name evidence="1" type="primary">ywnA</name>
    <name evidence="1" type="ORF">Pan216_45180</name>
</gene>
<name>A0A518B9M4_9BACT</name>
<dbReference type="OrthoDB" id="213028at2"/>
<evidence type="ECO:0000313" key="1">
    <source>
        <dbReference type="EMBL" id="QDU63637.1"/>
    </source>
</evidence>
<accession>A0A518B9M4</accession>
<dbReference type="AlphaFoldDB" id="A0A518B9M4"/>